<dbReference type="Pfam" id="PF00586">
    <property type="entry name" value="AIRS"/>
    <property type="match status" value="1"/>
</dbReference>
<dbReference type="SUPFAM" id="SSF56042">
    <property type="entry name" value="PurM C-terminal domain-like"/>
    <property type="match status" value="1"/>
</dbReference>
<comment type="similarity">
    <text evidence="1">Belongs to the HypE family.</text>
</comment>
<evidence type="ECO:0000313" key="4">
    <source>
        <dbReference type="EMBL" id="NDL66755.1"/>
    </source>
</evidence>
<dbReference type="InterPro" id="IPR010918">
    <property type="entry name" value="PurM-like_C_dom"/>
</dbReference>
<organism evidence="4 5">
    <name type="scientific">Anaerotalea alkaliphila</name>
    <dbReference type="NCBI Taxonomy" id="2662126"/>
    <lineage>
        <taxon>Bacteria</taxon>
        <taxon>Bacillati</taxon>
        <taxon>Bacillota</taxon>
        <taxon>Clostridia</taxon>
        <taxon>Eubacteriales</taxon>
        <taxon>Anaerotalea</taxon>
    </lineage>
</organism>
<dbReference type="Proteomes" id="UP000461585">
    <property type="component" value="Unassembled WGS sequence"/>
</dbReference>
<dbReference type="InterPro" id="IPR036676">
    <property type="entry name" value="PurM-like_C_sf"/>
</dbReference>
<dbReference type="EMBL" id="JAAEEH010000005">
    <property type="protein sequence ID" value="NDL66755.1"/>
    <property type="molecule type" value="Genomic_DNA"/>
</dbReference>
<dbReference type="InterPro" id="IPR016188">
    <property type="entry name" value="PurM-like_N"/>
</dbReference>
<dbReference type="RefSeq" id="WP_162369481.1">
    <property type="nucleotide sequence ID" value="NZ_JAAEEH010000005.1"/>
</dbReference>
<feature type="domain" description="PurM-like N-terminal" evidence="2">
    <location>
        <begin position="33"/>
        <end position="139"/>
    </location>
</feature>
<dbReference type="CDD" id="cd06061">
    <property type="entry name" value="PurM-like1"/>
    <property type="match status" value="1"/>
</dbReference>
<proteinExistence type="inferred from homology"/>
<protein>
    <submittedName>
        <fullName evidence="4">Hydrogenase maturation factor</fullName>
    </submittedName>
</protein>
<accession>A0A7X5HU78</accession>
<dbReference type="Gene3D" id="3.30.1330.10">
    <property type="entry name" value="PurM-like, N-terminal domain"/>
    <property type="match status" value="1"/>
</dbReference>
<comment type="caution">
    <text evidence="4">The sequence shown here is derived from an EMBL/GenBank/DDBJ whole genome shotgun (WGS) entry which is preliminary data.</text>
</comment>
<dbReference type="AlphaFoldDB" id="A0A7X5HU78"/>
<dbReference type="PIRSF" id="PIRSF005644">
    <property type="entry name" value="Hdrgns_mtr_HypE"/>
    <property type="match status" value="1"/>
</dbReference>
<evidence type="ECO:0000313" key="5">
    <source>
        <dbReference type="Proteomes" id="UP000461585"/>
    </source>
</evidence>
<dbReference type="Gene3D" id="3.90.650.10">
    <property type="entry name" value="PurM-like C-terminal domain"/>
    <property type="match status" value="1"/>
</dbReference>
<evidence type="ECO:0000256" key="1">
    <source>
        <dbReference type="ARBA" id="ARBA00006243"/>
    </source>
</evidence>
<feature type="domain" description="PurM-like C-terminal" evidence="3">
    <location>
        <begin position="152"/>
        <end position="303"/>
    </location>
</feature>
<reference evidence="4 5" key="1">
    <citation type="submission" date="2020-01" db="EMBL/GenBank/DDBJ databases">
        <title>Anaeroalcalibacter tamaniensis gen. nov., sp. nov., moderately halophilic strictly anaerobic fermenter bacterium from mud volcano of Taman peninsula.</title>
        <authorList>
            <person name="Frolova A."/>
            <person name="Merkel A.Y."/>
            <person name="Slobodkin A.I."/>
        </authorList>
    </citation>
    <scope>NUCLEOTIDE SEQUENCE [LARGE SCALE GENOMIC DNA]</scope>
    <source>
        <strain evidence="4 5">F-3ap</strain>
    </source>
</reference>
<dbReference type="SUPFAM" id="SSF55326">
    <property type="entry name" value="PurM N-terminal domain-like"/>
    <property type="match status" value="1"/>
</dbReference>
<sequence>MEIGKVPETVLNRSVFKQLSVSREEVLVGPAIGEDCSVVAIGADEVFVLSTDPITGTAKGIGSLAVHITVNDLAASGAEPIGLLVTALLPPGYEEEALKRMMRDLNEACAPLDVQVIGGHTEVTSAVNQPVLSVTGVGKARRDKVVAGSRMRPGDQIVMSKWGGIEGTAILANEREEELKAYLNPLFVDQAKELGRHLSVLAESRIALEHGVTAMHDATEGGIFGALWEMAEAAQVGLDIHLEKIPLKQETIEIANYFDINPYQLISSGSMLMATRDGEGLVEKLEAAGIPASVVGKAVEGQGRIVHQEDSIRSLEPAKADALYKALGKK</sequence>
<evidence type="ECO:0000259" key="3">
    <source>
        <dbReference type="Pfam" id="PF02769"/>
    </source>
</evidence>
<dbReference type="Pfam" id="PF02769">
    <property type="entry name" value="AIRS_C"/>
    <property type="match status" value="1"/>
</dbReference>
<gene>
    <name evidence="4" type="ORF">GXN74_03220</name>
</gene>
<dbReference type="PANTHER" id="PTHR30303">
    <property type="entry name" value="HYDROGENASE ISOENZYMES FORMATION PROTEIN HYPE"/>
    <property type="match status" value="1"/>
</dbReference>
<keyword evidence="5" id="KW-1185">Reference proteome</keyword>
<dbReference type="PANTHER" id="PTHR30303:SF4">
    <property type="entry name" value="HYDROGENASE EXPRESSION_FORMATION PROTEIN HYPE"/>
    <property type="match status" value="1"/>
</dbReference>
<evidence type="ECO:0000259" key="2">
    <source>
        <dbReference type="Pfam" id="PF00586"/>
    </source>
</evidence>
<dbReference type="GO" id="GO:0051604">
    <property type="term" value="P:protein maturation"/>
    <property type="evidence" value="ECO:0007669"/>
    <property type="project" value="TreeGrafter"/>
</dbReference>
<dbReference type="InterPro" id="IPR011854">
    <property type="entry name" value="HypE"/>
</dbReference>
<dbReference type="InterPro" id="IPR036921">
    <property type="entry name" value="PurM-like_N_sf"/>
</dbReference>
<name>A0A7X5HU78_9FIRM</name>